<sequence length="497" mass="49977">MRPGPTNSLTDVPGIRVGHATRTEPGWLTGTTVVLAPPAGAVAGVDVRGGAPGTRETDLLDPRNLVDRVNAVVLTGGSAFGLAAADGVVRRLYAAGLGWPMGEPGQVVPIVPGAVLFDLGRGGEFGNAPGAADGEAAFDTASDDAVEQGCVGAGTGAKVGGLKGGIGSASAVLDDGTTVAALVAVNAIGSAVDDVDGSLHAVAFGLAGEFDHVGVPGGAELEAARERAAAAYEGQPVRPGTATTIGVIATDATLTKAHCQKVAGLGHDGLARAIHPVHTLLDGDTLFALATGDRAAPDLPALHALMVAAGDCVTRAVAQAVPRGDLRRKRLPRTPLLPRCVPLGCQDGAMTANWSTPEGLAAIKDALASTIEGWQAPVAYGVGISPASSSPELEFPHVNSPGGTHGLPAVVLAKIVGHAHGTATYPLSRSQLEAAVETLRPAEACTSMDHPNLAAFRTVLAELDSNPAREAHVVFIGDLDDPVSSEADATLRTLVQT</sequence>
<protein>
    <recommendedName>
        <fullName evidence="4">Peptidase S58 family protein</fullName>
    </recommendedName>
</protein>
<proteinExistence type="inferred from homology"/>
<dbReference type="CDD" id="cd02252">
    <property type="entry name" value="nylC_like"/>
    <property type="match status" value="1"/>
</dbReference>
<keyword evidence="3" id="KW-1185">Reference proteome</keyword>
<evidence type="ECO:0008006" key="4">
    <source>
        <dbReference type="Google" id="ProtNLM"/>
    </source>
</evidence>
<reference evidence="3" key="1">
    <citation type="journal article" date="2019" name="Int. J. Syst. Evol. Microbiol.">
        <title>The Global Catalogue of Microorganisms (GCM) 10K type strain sequencing project: providing services to taxonomists for standard genome sequencing and annotation.</title>
        <authorList>
            <consortium name="The Broad Institute Genomics Platform"/>
            <consortium name="The Broad Institute Genome Sequencing Center for Infectious Disease"/>
            <person name="Wu L."/>
            <person name="Ma J."/>
        </authorList>
    </citation>
    <scope>NUCLEOTIDE SEQUENCE [LARGE SCALE GENOMIC DNA]</scope>
    <source>
        <strain evidence="3">JCM 16378</strain>
    </source>
</reference>
<organism evidence="2 3">
    <name type="scientific">Pedococcus aerophilus</name>
    <dbReference type="NCBI Taxonomy" id="436356"/>
    <lineage>
        <taxon>Bacteria</taxon>
        <taxon>Bacillati</taxon>
        <taxon>Actinomycetota</taxon>
        <taxon>Actinomycetes</taxon>
        <taxon>Micrococcales</taxon>
        <taxon>Intrasporangiaceae</taxon>
        <taxon>Pedococcus</taxon>
    </lineage>
</organism>
<dbReference type="Pfam" id="PF03576">
    <property type="entry name" value="Peptidase_S58"/>
    <property type="match status" value="1"/>
</dbReference>
<dbReference type="Gene3D" id="3.60.70.12">
    <property type="entry name" value="L-amino peptidase D-ALA esterase/amidase"/>
    <property type="match status" value="1"/>
</dbReference>
<comment type="similarity">
    <text evidence="1">Belongs to the peptidase S58 family.</text>
</comment>
<dbReference type="InterPro" id="IPR005321">
    <property type="entry name" value="Peptidase_S58_DmpA"/>
</dbReference>
<dbReference type="RefSeq" id="WP_344193886.1">
    <property type="nucleotide sequence ID" value="NZ_BAAARN010000003.1"/>
</dbReference>
<accession>A0ABP6H6C8</accession>
<evidence type="ECO:0000256" key="1">
    <source>
        <dbReference type="ARBA" id="ARBA00007068"/>
    </source>
</evidence>
<comment type="caution">
    <text evidence="2">The sequence shown here is derived from an EMBL/GenBank/DDBJ whole genome shotgun (WGS) entry which is preliminary data.</text>
</comment>
<evidence type="ECO:0000313" key="3">
    <source>
        <dbReference type="Proteomes" id="UP001501326"/>
    </source>
</evidence>
<dbReference type="EMBL" id="BAAARN010000003">
    <property type="protein sequence ID" value="GAA2737525.1"/>
    <property type="molecule type" value="Genomic_DNA"/>
</dbReference>
<name>A0ABP6H6C8_9MICO</name>
<dbReference type="PANTHER" id="PTHR36512">
    <property type="entry name" value="D-AMINOPEPTIDASE"/>
    <property type="match status" value="1"/>
</dbReference>
<gene>
    <name evidence="2" type="ORF">GCM10009867_25020</name>
</gene>
<dbReference type="InterPro" id="IPR016117">
    <property type="entry name" value="ArgJ-like_dom_sf"/>
</dbReference>
<dbReference type="SUPFAM" id="SSF56266">
    <property type="entry name" value="DmpA/ArgJ-like"/>
    <property type="match status" value="1"/>
</dbReference>
<dbReference type="Proteomes" id="UP001501326">
    <property type="component" value="Unassembled WGS sequence"/>
</dbReference>
<dbReference type="PANTHER" id="PTHR36512:SF3">
    <property type="entry name" value="BLR5678 PROTEIN"/>
    <property type="match status" value="1"/>
</dbReference>
<evidence type="ECO:0000313" key="2">
    <source>
        <dbReference type="EMBL" id="GAA2737525.1"/>
    </source>
</evidence>